<dbReference type="Proteomes" id="UP000521943">
    <property type="component" value="Unassembled WGS sequence"/>
</dbReference>
<comment type="caution">
    <text evidence="2">The sequence shown here is derived from an EMBL/GenBank/DDBJ whole genome shotgun (WGS) entry which is preliminary data.</text>
</comment>
<gene>
    <name evidence="2" type="ORF">DFP72DRAFT_1068177</name>
</gene>
<keyword evidence="3" id="KW-1185">Reference proteome</keyword>
<accession>A0A8H6HXP4</accession>
<sequence>MKLTFNSLFVLAIRAAYTLTDAHAYAPFAITVPDTSNLGAVKSAIIMALQRKDITVHADSIYLSGQAVKGPHGPKTFTDYHIIKEFHTGAGLTLRYA</sequence>
<protein>
    <submittedName>
        <fullName evidence="2">Uncharacterized protein</fullName>
    </submittedName>
</protein>
<dbReference type="AlphaFoldDB" id="A0A8H6HXP4"/>
<keyword evidence="1" id="KW-0732">Signal</keyword>
<feature type="chain" id="PRO_5034302525" evidence="1">
    <location>
        <begin position="25"/>
        <end position="97"/>
    </location>
</feature>
<evidence type="ECO:0000313" key="3">
    <source>
        <dbReference type="Proteomes" id="UP000521943"/>
    </source>
</evidence>
<dbReference type="EMBL" id="JACGCI010000032">
    <property type="protein sequence ID" value="KAF6755049.1"/>
    <property type="molecule type" value="Genomic_DNA"/>
</dbReference>
<reference evidence="2 3" key="1">
    <citation type="submission" date="2020-07" db="EMBL/GenBank/DDBJ databases">
        <title>Comparative genomics of pyrophilous fungi reveals a link between fire events and developmental genes.</title>
        <authorList>
            <consortium name="DOE Joint Genome Institute"/>
            <person name="Steindorff A.S."/>
            <person name="Carver A."/>
            <person name="Calhoun S."/>
            <person name="Stillman K."/>
            <person name="Liu H."/>
            <person name="Lipzen A."/>
            <person name="Pangilinan J."/>
            <person name="Labutti K."/>
            <person name="Bruns T.D."/>
            <person name="Grigoriev I.V."/>
        </authorList>
    </citation>
    <scope>NUCLEOTIDE SEQUENCE [LARGE SCALE GENOMIC DNA]</scope>
    <source>
        <strain evidence="2 3">CBS 144469</strain>
    </source>
</reference>
<evidence type="ECO:0000256" key="1">
    <source>
        <dbReference type="SAM" id="SignalP"/>
    </source>
</evidence>
<proteinExistence type="predicted"/>
<feature type="signal peptide" evidence="1">
    <location>
        <begin position="1"/>
        <end position="24"/>
    </location>
</feature>
<evidence type="ECO:0000313" key="2">
    <source>
        <dbReference type="EMBL" id="KAF6755049.1"/>
    </source>
</evidence>
<organism evidence="2 3">
    <name type="scientific">Ephemerocybe angulata</name>
    <dbReference type="NCBI Taxonomy" id="980116"/>
    <lineage>
        <taxon>Eukaryota</taxon>
        <taxon>Fungi</taxon>
        <taxon>Dikarya</taxon>
        <taxon>Basidiomycota</taxon>
        <taxon>Agaricomycotina</taxon>
        <taxon>Agaricomycetes</taxon>
        <taxon>Agaricomycetidae</taxon>
        <taxon>Agaricales</taxon>
        <taxon>Agaricineae</taxon>
        <taxon>Psathyrellaceae</taxon>
        <taxon>Ephemerocybe</taxon>
    </lineage>
</organism>
<name>A0A8H6HXP4_9AGAR</name>